<evidence type="ECO:0000313" key="4">
    <source>
        <dbReference type="EMBL" id="EPQ29930.1"/>
    </source>
</evidence>
<feature type="compositionally biased region" description="Polar residues" evidence="2">
    <location>
        <begin position="31"/>
        <end position="41"/>
    </location>
</feature>
<dbReference type="Proteomes" id="UP000053664">
    <property type="component" value="Unassembled WGS sequence"/>
</dbReference>
<feature type="domain" description="CCAAT-binding factor" evidence="3">
    <location>
        <begin position="700"/>
        <end position="892"/>
    </location>
</feature>
<comment type="similarity">
    <text evidence="1">Belongs to the CBF/MAK21 family.</text>
</comment>
<dbReference type="GeneID" id="19316721"/>
<dbReference type="KEGG" id="pfp:PFL1_02602"/>
<feature type="compositionally biased region" description="Acidic residues" evidence="2">
    <location>
        <begin position="813"/>
        <end position="834"/>
    </location>
</feature>
<feature type="compositionally biased region" description="Acidic residues" evidence="2">
    <location>
        <begin position="1152"/>
        <end position="1165"/>
    </location>
</feature>
<protein>
    <recommendedName>
        <fullName evidence="3">CCAAT-binding factor domain-containing protein</fullName>
    </recommendedName>
</protein>
<feature type="compositionally biased region" description="Low complexity" evidence="2">
    <location>
        <begin position="14"/>
        <end position="23"/>
    </location>
</feature>
<dbReference type="HOGENOM" id="CLU_003417_0_0_1"/>
<feature type="region of interest" description="Disordered" evidence="2">
    <location>
        <begin position="808"/>
        <end position="849"/>
    </location>
</feature>
<dbReference type="Pfam" id="PF03914">
    <property type="entry name" value="CBF"/>
    <property type="match status" value="1"/>
</dbReference>
<dbReference type="InterPro" id="IPR016024">
    <property type="entry name" value="ARM-type_fold"/>
</dbReference>
<dbReference type="eggNOG" id="KOG2038">
    <property type="taxonomic scope" value="Eukaryota"/>
</dbReference>
<dbReference type="InterPro" id="IPR005612">
    <property type="entry name" value="CCAAT-binding_factor"/>
</dbReference>
<dbReference type="EMBL" id="KE361629">
    <property type="protein sequence ID" value="EPQ29930.1"/>
    <property type="molecule type" value="Genomic_DNA"/>
</dbReference>
<dbReference type="OrthoDB" id="28947at2759"/>
<sequence length="1235" mass="133779">MARDFRPKDKKAKAPAAAAPRPASTKPESHPSATQADTNSPAATSSQTKTALKKQKKQQKVQSGGYDSEESVDDETLLREIQGFGGSAEDLELVKKASKGKGKGDEDLDAAGISSEVASFLKQLQSDPSAPEPKVKAKAAAAAATPNGAAKAKETKQKQDKKQQNIASTDVAAGIEAAKKRDAAVSKERPQNKKKAEQRQPELAPQPSGPSLDEPKQNGFKGKRMTFDDDGVAQAASAAKASGSTSLRLEPAPQWYKAILPTLPSTSATETKKSSAEPLTNERIAELLELGTQLMNEENRAYEEITGSETALSSAGGSLGTLSASDARFVRTLLSSEGGGTLSDRISALTLLVQSSPVHNVRAMDSMLNMARKKSREEAGKTTRALADWLAGGGGLSDRKLFYFRDQPQLAAASKSLSSPDAAAQQAARAHLLLWAFEDYLKKYYFTFLQILEVQSQDPIAFVRKQAVTQIFVLLRDKPEQEQNLLRLLVNKLGDSERSVASKTSNHLLELLAAHPAMKLIVVREVANLVLKPSASYTDKDGNVTHSHNAHARYYGVLTLNQTVLTVRDVETANQLILLYFDLFEGVLRESEAASGGREEQRPAEGEEGEEPKKKDKGRWRDGKKGQGKGKPKGKGRGKGKGKAAVTEPKAVVDADAKMMAAILAGVRRAFPFAKVDAEVFEKHIATLFRITHSGTFNICIQALQLIFQLTISNPSPDSGVSLSTTAITDRFYRVLYDSLFDPRLETSSKQAMYLNLLFQALKADQELDRTKAFVKRICQVVSQHQPPFICGCLFLLGRLFQRQPGLRTMLNDPEDDDEENFRDVADSDEEVADEGARGASGKAGGSAAKQAASKGYAGRKRDPRFANAGVSCLWDVVPLLHHFHPSVALHASQLLQSQTITSTADLSLNTLSHFLDRFVYRNPKTKAASRGVSIMQPAAGTAQTGQAVTRSRDHGMDEESYVNDAKFWNRSAEAVPVDQLFFHQFFNLKSKKPDAASRRAGFDDDDEDNVALSDLDEETAGRKKKTSKKEDAGANLEEGLPSSDDESDPEEREIWKAMKASMPGKQDLAGLDDSDVGGDADDDGEDDDDDDDDDEFDYADSEAEREIKGLVEAASDAGSGSDSDDGPQVLEGMEFSDSDEGEGAAAAGDVSDGEDVFEEDEDDLIPFAEFEGSDDDDEEDEDEAAGRRSAKGGKKRGADGETSSSRRKKRKALPMFASAEDYAHMLDSDDEGRP</sequence>
<feature type="region of interest" description="Disordered" evidence="2">
    <location>
        <begin position="122"/>
        <end position="226"/>
    </location>
</feature>
<evidence type="ECO:0000259" key="3">
    <source>
        <dbReference type="Pfam" id="PF03914"/>
    </source>
</evidence>
<feature type="region of interest" description="Disordered" evidence="2">
    <location>
        <begin position="592"/>
        <end position="647"/>
    </location>
</feature>
<dbReference type="GO" id="GO:0005634">
    <property type="term" value="C:nucleus"/>
    <property type="evidence" value="ECO:0007669"/>
    <property type="project" value="TreeGrafter"/>
</dbReference>
<feature type="compositionally biased region" description="Acidic residues" evidence="2">
    <location>
        <begin position="1071"/>
        <end position="1102"/>
    </location>
</feature>
<feature type="compositionally biased region" description="Basic and acidic residues" evidence="2">
    <location>
        <begin position="177"/>
        <end position="200"/>
    </location>
</feature>
<feature type="region of interest" description="Disordered" evidence="2">
    <location>
        <begin position="1"/>
        <end position="74"/>
    </location>
</feature>
<feature type="compositionally biased region" description="Acidic residues" evidence="2">
    <location>
        <begin position="1172"/>
        <end position="1184"/>
    </location>
</feature>
<dbReference type="SUPFAM" id="SSF48371">
    <property type="entry name" value="ARM repeat"/>
    <property type="match status" value="1"/>
</dbReference>
<evidence type="ECO:0000256" key="2">
    <source>
        <dbReference type="SAM" id="MobiDB-lite"/>
    </source>
</evidence>
<dbReference type="PANTHER" id="PTHR12048">
    <property type="entry name" value="CCAAT-BINDING FACTOR-RELATED"/>
    <property type="match status" value="1"/>
</dbReference>
<evidence type="ECO:0000256" key="1">
    <source>
        <dbReference type="ARBA" id="ARBA00007797"/>
    </source>
</evidence>
<feature type="region of interest" description="Disordered" evidence="2">
    <location>
        <begin position="994"/>
        <end position="1235"/>
    </location>
</feature>
<feature type="compositionally biased region" description="Basic and acidic residues" evidence="2">
    <location>
        <begin position="151"/>
        <end position="163"/>
    </location>
</feature>
<dbReference type="RefSeq" id="XP_007878309.1">
    <property type="nucleotide sequence ID" value="XM_007880118.1"/>
</dbReference>
<feature type="compositionally biased region" description="Basic residues" evidence="2">
    <location>
        <begin position="626"/>
        <end position="642"/>
    </location>
</feature>
<evidence type="ECO:0000313" key="5">
    <source>
        <dbReference type="Proteomes" id="UP000053664"/>
    </source>
</evidence>
<feature type="compositionally biased region" description="Low complexity" evidence="2">
    <location>
        <begin position="138"/>
        <end position="150"/>
    </location>
</feature>
<organism evidence="4 5">
    <name type="scientific">Pseudozyma flocculosa PF-1</name>
    <dbReference type="NCBI Taxonomy" id="1277687"/>
    <lineage>
        <taxon>Eukaryota</taxon>
        <taxon>Fungi</taxon>
        <taxon>Dikarya</taxon>
        <taxon>Basidiomycota</taxon>
        <taxon>Ustilaginomycotina</taxon>
        <taxon>Ustilaginomycetes</taxon>
        <taxon>Ustilaginales</taxon>
        <taxon>Ustilaginaceae</taxon>
        <taxon>Pseudozyma</taxon>
    </lineage>
</organism>
<gene>
    <name evidence="4" type="ORF">PFL1_02602</name>
</gene>
<dbReference type="AlphaFoldDB" id="A0A061HD13"/>
<feature type="compositionally biased region" description="Acidic residues" evidence="2">
    <location>
        <begin position="1004"/>
        <end position="1019"/>
    </location>
</feature>
<feature type="compositionally biased region" description="Basic and acidic residues" evidence="2">
    <location>
        <begin position="1222"/>
        <end position="1235"/>
    </location>
</feature>
<accession>A0A061HD13</accession>
<dbReference type="PANTHER" id="PTHR12048:SF0">
    <property type="entry name" value="CCAAT_ENHANCER-BINDING PROTEIN ZETA"/>
    <property type="match status" value="1"/>
</dbReference>
<feature type="compositionally biased region" description="Basic and acidic residues" evidence="2">
    <location>
        <begin position="592"/>
        <end position="625"/>
    </location>
</feature>
<feature type="compositionally biased region" description="Low complexity" evidence="2">
    <location>
        <begin position="838"/>
        <end position="849"/>
    </location>
</feature>
<feature type="compositionally biased region" description="Basic and acidic residues" evidence="2">
    <location>
        <begin position="994"/>
        <end position="1003"/>
    </location>
</feature>
<dbReference type="InterPro" id="IPR040155">
    <property type="entry name" value="CEBPZ/Mak21-like"/>
</dbReference>
<reference evidence="4 5" key="1">
    <citation type="journal article" date="2013" name="Plant Cell">
        <title>The transition from a phytopathogenic smut ancestor to an anamorphic biocontrol agent deciphered by comparative whole-genome analysis.</title>
        <authorList>
            <person name="Lefebvre F."/>
            <person name="Joly D.L."/>
            <person name="Labbe C."/>
            <person name="Teichmann B."/>
            <person name="Linning R."/>
            <person name="Belzile F."/>
            <person name="Bakkeren G."/>
            <person name="Belanger R.R."/>
        </authorList>
    </citation>
    <scope>NUCLEOTIDE SEQUENCE [LARGE SCALE GENOMIC DNA]</scope>
    <source>
        <strain evidence="4 5">PF-1</strain>
    </source>
</reference>
<name>A0A061HD13_9BASI</name>
<proteinExistence type="inferred from homology"/>